<dbReference type="SMART" id="SM00861">
    <property type="entry name" value="Transket_pyr"/>
    <property type="match status" value="1"/>
</dbReference>
<dbReference type="InterPro" id="IPR009014">
    <property type="entry name" value="Transketo_C/PFOR_II"/>
</dbReference>
<dbReference type="Gene3D" id="3.40.50.920">
    <property type="match status" value="1"/>
</dbReference>
<evidence type="ECO:0000313" key="5">
    <source>
        <dbReference type="EMBL" id="SVB15736.1"/>
    </source>
</evidence>
<dbReference type="CDD" id="cd07033">
    <property type="entry name" value="TPP_PYR_DXS_TK_like"/>
    <property type="match status" value="1"/>
</dbReference>
<evidence type="ECO:0000256" key="1">
    <source>
        <dbReference type="ARBA" id="ARBA00001964"/>
    </source>
</evidence>
<dbReference type="InterPro" id="IPR029061">
    <property type="entry name" value="THDP-binding"/>
</dbReference>
<dbReference type="PANTHER" id="PTHR43825">
    <property type="entry name" value="PYRUVATE DEHYDROGENASE E1 COMPONENT"/>
    <property type="match status" value="1"/>
</dbReference>
<sequence>MSGDIGNRLFDEYKDIPNSNFLNCGVAEANMMGVAAGLAMSGLKPIVYTITPFTTTRCLEQIRVDVCYHNVPVIIIGTGSGLSYASLGPTHHSLEDFAIFRAVPNITILAPSDSVELKKCLNEALKMNTPVYIRIGKKGEEVLTKESTPLKIGKSINYKRGNEVCLIGTGTIMSEVLKASKLLESKGISTCVEGFHTIKPLDTRSLKRLFSLFDVISVIEEHSSIGGLFGAISEWRALENNFYNTQVISFGTKDEFMHEIGTQQHARKINGINALNIFNKTLIAYQKRNTE</sequence>
<dbReference type="EMBL" id="UINC01030784">
    <property type="protein sequence ID" value="SVB15736.1"/>
    <property type="molecule type" value="Genomic_DNA"/>
</dbReference>
<dbReference type="InterPro" id="IPR005475">
    <property type="entry name" value="Transketolase-like_Pyr-bd"/>
</dbReference>
<gene>
    <name evidence="5" type="ORF">METZ01_LOCUS168590</name>
</gene>
<evidence type="ECO:0000259" key="4">
    <source>
        <dbReference type="SMART" id="SM00861"/>
    </source>
</evidence>
<name>A0A382BPG8_9ZZZZ</name>
<comment type="similarity">
    <text evidence="2">Belongs to the transketolase family.</text>
</comment>
<feature type="domain" description="Transketolase-like pyrimidine-binding" evidence="4">
    <location>
        <begin position="1"/>
        <end position="142"/>
    </location>
</feature>
<dbReference type="Pfam" id="PF02780">
    <property type="entry name" value="Transketolase_C"/>
    <property type="match status" value="1"/>
</dbReference>
<dbReference type="PANTHER" id="PTHR43825:SF5">
    <property type="entry name" value="HYPOTHETICAL TRANSKETOLASE FAMILY PROTEIN"/>
    <property type="match status" value="1"/>
</dbReference>
<protein>
    <recommendedName>
        <fullName evidence="4">Transketolase-like pyrimidine-binding domain-containing protein</fullName>
    </recommendedName>
</protein>
<comment type="cofactor">
    <cofactor evidence="1">
        <name>thiamine diphosphate</name>
        <dbReference type="ChEBI" id="CHEBI:58937"/>
    </cofactor>
</comment>
<proteinExistence type="inferred from homology"/>
<organism evidence="5">
    <name type="scientific">marine metagenome</name>
    <dbReference type="NCBI Taxonomy" id="408172"/>
    <lineage>
        <taxon>unclassified sequences</taxon>
        <taxon>metagenomes</taxon>
        <taxon>ecological metagenomes</taxon>
    </lineage>
</organism>
<dbReference type="Gene3D" id="3.40.50.970">
    <property type="match status" value="1"/>
</dbReference>
<accession>A0A382BPG8</accession>
<dbReference type="SUPFAM" id="SSF52518">
    <property type="entry name" value="Thiamin diphosphate-binding fold (THDP-binding)"/>
    <property type="match status" value="1"/>
</dbReference>
<dbReference type="FunFam" id="3.40.50.970:FF:000129">
    <property type="entry name" value="Transketolase"/>
    <property type="match status" value="1"/>
</dbReference>
<dbReference type="InterPro" id="IPR051157">
    <property type="entry name" value="PDH/Transketolase"/>
</dbReference>
<evidence type="ECO:0000256" key="2">
    <source>
        <dbReference type="ARBA" id="ARBA00007131"/>
    </source>
</evidence>
<dbReference type="AlphaFoldDB" id="A0A382BPG8"/>
<reference evidence="5" key="1">
    <citation type="submission" date="2018-05" db="EMBL/GenBank/DDBJ databases">
        <authorList>
            <person name="Lanie J.A."/>
            <person name="Ng W.-L."/>
            <person name="Kazmierczak K.M."/>
            <person name="Andrzejewski T.M."/>
            <person name="Davidsen T.M."/>
            <person name="Wayne K.J."/>
            <person name="Tettelin H."/>
            <person name="Glass J.I."/>
            <person name="Rusch D."/>
            <person name="Podicherti R."/>
            <person name="Tsui H.-C.T."/>
            <person name="Winkler M.E."/>
        </authorList>
    </citation>
    <scope>NUCLEOTIDE SEQUENCE</scope>
</reference>
<keyword evidence="3" id="KW-0786">Thiamine pyrophosphate</keyword>
<dbReference type="Pfam" id="PF02779">
    <property type="entry name" value="Transket_pyr"/>
    <property type="match status" value="1"/>
</dbReference>
<evidence type="ECO:0000256" key="3">
    <source>
        <dbReference type="ARBA" id="ARBA00023052"/>
    </source>
</evidence>
<dbReference type="SUPFAM" id="SSF52922">
    <property type="entry name" value="TK C-terminal domain-like"/>
    <property type="match status" value="1"/>
</dbReference>
<dbReference type="InterPro" id="IPR033248">
    <property type="entry name" value="Transketolase_C"/>
</dbReference>